<dbReference type="HOGENOM" id="CLU_752098_0_0_11"/>
<evidence type="ECO:0000313" key="2">
    <source>
        <dbReference type="EMBL" id="AHH17551.1"/>
    </source>
</evidence>
<dbReference type="InterPro" id="IPR010982">
    <property type="entry name" value="Lambda_DNA-bd_dom_sf"/>
</dbReference>
<dbReference type="OrthoDB" id="3213425at2"/>
<feature type="domain" description="HTH cro/C1-type" evidence="1">
    <location>
        <begin position="10"/>
        <end position="71"/>
    </location>
</feature>
<dbReference type="KEGG" id="nno:NONO_c27590"/>
<evidence type="ECO:0000259" key="1">
    <source>
        <dbReference type="PROSITE" id="PS50943"/>
    </source>
</evidence>
<dbReference type="RefSeq" id="WP_051494692.1">
    <property type="nucleotide sequence ID" value="NZ_CP006850.1"/>
</dbReference>
<dbReference type="GO" id="GO:0003677">
    <property type="term" value="F:DNA binding"/>
    <property type="evidence" value="ECO:0007669"/>
    <property type="project" value="UniProtKB-KW"/>
</dbReference>
<dbReference type="CDD" id="cd00093">
    <property type="entry name" value="HTH_XRE"/>
    <property type="match status" value="1"/>
</dbReference>
<dbReference type="PATRIC" id="fig|1415166.3.peg.2828"/>
<protein>
    <submittedName>
        <fullName evidence="2">Putative DNA-binding protein</fullName>
    </submittedName>
</protein>
<name>W5TJY2_9NOCA</name>
<proteinExistence type="predicted"/>
<dbReference type="AlphaFoldDB" id="W5TJY2"/>
<evidence type="ECO:0000313" key="3">
    <source>
        <dbReference type="Proteomes" id="UP000019150"/>
    </source>
</evidence>
<dbReference type="PROSITE" id="PS50943">
    <property type="entry name" value="HTH_CROC1"/>
    <property type="match status" value="1"/>
</dbReference>
<dbReference type="Pfam" id="PF13560">
    <property type="entry name" value="HTH_31"/>
    <property type="match status" value="1"/>
</dbReference>
<dbReference type="Proteomes" id="UP000019150">
    <property type="component" value="Chromosome"/>
</dbReference>
<dbReference type="eggNOG" id="COG1396">
    <property type="taxonomic scope" value="Bacteria"/>
</dbReference>
<reference evidence="2 3" key="1">
    <citation type="journal article" date="2014" name="Appl. Environ. Microbiol.">
        <title>Insights into the Microbial Degradation of Rubber and Gutta-Percha by Analysis of the Complete Genome of Nocardia nova SH22a.</title>
        <authorList>
            <person name="Luo Q."/>
            <person name="Hiessl S."/>
            <person name="Poehlein A."/>
            <person name="Daniel R."/>
            <person name="Steinbuchel A."/>
        </authorList>
    </citation>
    <scope>NUCLEOTIDE SEQUENCE [LARGE SCALE GENOMIC DNA]</scope>
    <source>
        <strain evidence="2">SH22a</strain>
    </source>
</reference>
<dbReference type="EMBL" id="CP006850">
    <property type="protein sequence ID" value="AHH17551.1"/>
    <property type="molecule type" value="Genomic_DNA"/>
</dbReference>
<accession>W5TJY2</accession>
<dbReference type="STRING" id="1415166.NONO_c27590"/>
<organism evidence="2 3">
    <name type="scientific">Nocardia nova SH22a</name>
    <dbReference type="NCBI Taxonomy" id="1415166"/>
    <lineage>
        <taxon>Bacteria</taxon>
        <taxon>Bacillati</taxon>
        <taxon>Actinomycetota</taxon>
        <taxon>Actinomycetes</taxon>
        <taxon>Mycobacteriales</taxon>
        <taxon>Nocardiaceae</taxon>
        <taxon>Nocardia</taxon>
    </lineage>
</organism>
<dbReference type="Gene3D" id="1.10.260.40">
    <property type="entry name" value="lambda repressor-like DNA-binding domains"/>
    <property type="match status" value="1"/>
</dbReference>
<gene>
    <name evidence="2" type="ORF">NONO_c27590</name>
</gene>
<dbReference type="SUPFAM" id="SSF47413">
    <property type="entry name" value="lambda repressor-like DNA-binding domains"/>
    <property type="match status" value="1"/>
</dbReference>
<keyword evidence="3" id="KW-1185">Reference proteome</keyword>
<dbReference type="InterPro" id="IPR001387">
    <property type="entry name" value="Cro/C1-type_HTH"/>
</dbReference>
<keyword evidence="2" id="KW-0238">DNA-binding</keyword>
<sequence length="383" mass="42209">MTQAAVGQLIRELRQARGWSQGRLADELTAHSGATITREYISRRWESGKYSPSPFWLRHLAAVLECPPATLEDDTNRRAFLSQLAATSIAPVVASDILAQGFSARLDNRGPSIDEWEAALARYGTDYMSMGAADIQRRLAADLVTLQQQLDSPRLWAIAARMMTLFAKTYPGSDGEKALNWYRMAATAADRSEDNDIRIWVRGRAAIALGYEGAGLENAREFADQALAISDKPSLGRLNALWGKAHAAAIQGDQVTAVGLINTGRREFDKSGSDEQTSDYAVPWWRVNVFLSLLAARLGDERTAVRAQEAARAELPPELPRFRTHLDMHQGLMLVRAGDRAEGVKVAHAALEALPPEKHSLTLRLLMAEIEGNQTQQLLRSRA</sequence>
<dbReference type="SMART" id="SM00530">
    <property type="entry name" value="HTH_XRE"/>
    <property type="match status" value="1"/>
</dbReference>